<organism evidence="2 3">
    <name type="scientific">Thomasclavelia ramosa</name>
    <dbReference type="NCBI Taxonomy" id="1547"/>
    <lineage>
        <taxon>Bacteria</taxon>
        <taxon>Bacillati</taxon>
        <taxon>Bacillota</taxon>
        <taxon>Erysipelotrichia</taxon>
        <taxon>Erysipelotrichales</taxon>
        <taxon>Coprobacillaceae</taxon>
        <taxon>Thomasclavelia</taxon>
    </lineage>
</organism>
<comment type="caution">
    <text evidence="2">The sequence shown here is derived from an EMBL/GenBank/DDBJ whole genome shotgun (WGS) entry which is preliminary data.</text>
</comment>
<dbReference type="RefSeq" id="WP_117580243.1">
    <property type="nucleotide sequence ID" value="NZ_CAXMZE010000001.1"/>
</dbReference>
<accession>A0A3E3EG82</accession>
<evidence type="ECO:0000313" key="2">
    <source>
        <dbReference type="EMBL" id="RGD86903.1"/>
    </source>
</evidence>
<sequence>MYKVIKIEDKQIPMMSNGGTLREYRHFFKRDMLTDILKMETAFKNQKFDDIEVAEILENIAWVLAYKANPKIEPVSEWLEQFKSPFAVISSYEDIQELLSDSNTPTVKPKKNNRMKKKNR</sequence>
<protein>
    <recommendedName>
        <fullName evidence="4">Phage protein</fullName>
    </recommendedName>
</protein>
<dbReference type="AlphaFoldDB" id="A0A3E3EG82"/>
<gene>
    <name evidence="2" type="ORF">DXB93_01685</name>
</gene>
<dbReference type="EMBL" id="QUSL01000002">
    <property type="protein sequence ID" value="RGD86903.1"/>
    <property type="molecule type" value="Genomic_DNA"/>
</dbReference>
<evidence type="ECO:0000313" key="3">
    <source>
        <dbReference type="Proteomes" id="UP000261032"/>
    </source>
</evidence>
<feature type="compositionally biased region" description="Basic residues" evidence="1">
    <location>
        <begin position="108"/>
        <end position="120"/>
    </location>
</feature>
<reference evidence="2 3" key="1">
    <citation type="submission" date="2018-08" db="EMBL/GenBank/DDBJ databases">
        <title>A genome reference for cultivated species of the human gut microbiota.</title>
        <authorList>
            <person name="Zou Y."/>
            <person name="Xue W."/>
            <person name="Luo G."/>
        </authorList>
    </citation>
    <scope>NUCLEOTIDE SEQUENCE [LARGE SCALE GENOMIC DNA]</scope>
    <source>
        <strain evidence="2 3">OM06-4</strain>
    </source>
</reference>
<dbReference type="Proteomes" id="UP000261032">
    <property type="component" value="Unassembled WGS sequence"/>
</dbReference>
<evidence type="ECO:0008006" key="4">
    <source>
        <dbReference type="Google" id="ProtNLM"/>
    </source>
</evidence>
<feature type="region of interest" description="Disordered" evidence="1">
    <location>
        <begin position="101"/>
        <end position="120"/>
    </location>
</feature>
<name>A0A3E3EG82_9FIRM</name>
<proteinExistence type="predicted"/>
<evidence type="ECO:0000256" key="1">
    <source>
        <dbReference type="SAM" id="MobiDB-lite"/>
    </source>
</evidence>